<keyword evidence="2" id="KW-1185">Reference proteome</keyword>
<dbReference type="EMBL" id="FOTF01000029">
    <property type="protein sequence ID" value="SFL57402.1"/>
    <property type="molecule type" value="Genomic_DNA"/>
</dbReference>
<name>A0A1I4IST0_9RHOB</name>
<proteinExistence type="predicted"/>
<evidence type="ECO:0000313" key="1">
    <source>
        <dbReference type="EMBL" id="SFL57402.1"/>
    </source>
</evidence>
<sequence>MHNANKPTLDDLPSSAQLLKSTGLAAVAAAAILVTIVLPSEYGIDPTGIGGALGLSEMGDIKTQLAEEAEADRLMELESSEAETQSSLGDAIFGLFVGSASAQTVEAWTDEYSVTLAPGDGIEVKLVMEAGAEAEYQWTVDGGVVNFDLHGDGGGENISYEKGRAVPGGEGVLTAAFAGNHGWFWRNRDSQDVTVSLLVRGAYSDMKLPE</sequence>
<organism evidence="1 2">
    <name type="scientific">Loktanella salsilacus</name>
    <dbReference type="NCBI Taxonomy" id="195913"/>
    <lineage>
        <taxon>Bacteria</taxon>
        <taxon>Pseudomonadati</taxon>
        <taxon>Pseudomonadota</taxon>
        <taxon>Alphaproteobacteria</taxon>
        <taxon>Rhodobacterales</taxon>
        <taxon>Roseobacteraceae</taxon>
        <taxon>Loktanella</taxon>
    </lineage>
</organism>
<dbReference type="Proteomes" id="UP000199550">
    <property type="component" value="Unassembled WGS sequence"/>
</dbReference>
<protein>
    <recommendedName>
        <fullName evidence="3">Transmembrane anchor protein</fullName>
    </recommendedName>
</protein>
<gene>
    <name evidence="1" type="ORF">SAMN04488004_12916</name>
</gene>
<evidence type="ECO:0000313" key="2">
    <source>
        <dbReference type="Proteomes" id="UP000199550"/>
    </source>
</evidence>
<accession>A0A1I4IST0</accession>
<dbReference type="AlphaFoldDB" id="A0A1I4IST0"/>
<dbReference type="OrthoDB" id="952847at2"/>
<evidence type="ECO:0008006" key="3">
    <source>
        <dbReference type="Google" id="ProtNLM"/>
    </source>
</evidence>
<dbReference type="RefSeq" id="WP_090191500.1">
    <property type="nucleotide sequence ID" value="NZ_FOTF01000029.1"/>
</dbReference>
<dbReference type="STRING" id="195913.SAMN04488004_12916"/>
<reference evidence="1 2" key="1">
    <citation type="submission" date="2016-10" db="EMBL/GenBank/DDBJ databases">
        <authorList>
            <person name="de Groot N.N."/>
        </authorList>
    </citation>
    <scope>NUCLEOTIDE SEQUENCE [LARGE SCALE GENOMIC DNA]</scope>
    <source>
        <strain evidence="1 2">DSM 16199</strain>
    </source>
</reference>